<evidence type="ECO:0000313" key="1">
    <source>
        <dbReference type="EMBL" id="GMI33073.1"/>
    </source>
</evidence>
<dbReference type="Proteomes" id="UP001165060">
    <property type="component" value="Unassembled WGS sequence"/>
</dbReference>
<organism evidence="1 2">
    <name type="scientific">Tetraparma gracilis</name>
    <dbReference type="NCBI Taxonomy" id="2962635"/>
    <lineage>
        <taxon>Eukaryota</taxon>
        <taxon>Sar</taxon>
        <taxon>Stramenopiles</taxon>
        <taxon>Ochrophyta</taxon>
        <taxon>Bolidophyceae</taxon>
        <taxon>Parmales</taxon>
        <taxon>Triparmaceae</taxon>
        <taxon>Tetraparma</taxon>
    </lineage>
</organism>
<sequence length="281" mass="30021">MSTVQRIQAEFSALCAAKESLSQALDSQSATAADLSAATSTLRATLRQASQAAASSDASWWSLKSEWDLLKAAEDALTSDREAVQMKACGVERDVRGEVGRDLAGSRKFSGDLDGACGRLREGLLGEFTDILCSFPTASPALPTLFEVHSSFASLIPSLPPSDVLTSCSTSLGATAQSAASLCTDEAALIQFQVSSVAVAHLMHDKLSVHKQSMEAKDSHPTGVRVTPRCGVLRFAELHEKFTKYSNEAIDHEGPELADGFDLDATCRAWDHRMVESQVLL</sequence>
<reference evidence="1 2" key="1">
    <citation type="journal article" date="2023" name="Commun. Biol.">
        <title>Genome analysis of Parmales, the sister group of diatoms, reveals the evolutionary specialization of diatoms from phago-mixotrophs to photoautotrophs.</title>
        <authorList>
            <person name="Ban H."/>
            <person name="Sato S."/>
            <person name="Yoshikawa S."/>
            <person name="Yamada K."/>
            <person name="Nakamura Y."/>
            <person name="Ichinomiya M."/>
            <person name="Sato N."/>
            <person name="Blanc-Mathieu R."/>
            <person name="Endo H."/>
            <person name="Kuwata A."/>
            <person name="Ogata H."/>
        </authorList>
    </citation>
    <scope>NUCLEOTIDE SEQUENCE [LARGE SCALE GENOMIC DNA]</scope>
</reference>
<protein>
    <submittedName>
        <fullName evidence="1">Uncharacterized protein</fullName>
    </submittedName>
</protein>
<dbReference type="EMBL" id="BRYB01003233">
    <property type="protein sequence ID" value="GMI33073.1"/>
    <property type="molecule type" value="Genomic_DNA"/>
</dbReference>
<evidence type="ECO:0000313" key="2">
    <source>
        <dbReference type="Proteomes" id="UP001165060"/>
    </source>
</evidence>
<keyword evidence="2" id="KW-1185">Reference proteome</keyword>
<gene>
    <name evidence="1" type="ORF">TeGR_g11321</name>
</gene>
<accession>A0ABQ6MV38</accession>
<name>A0ABQ6MV38_9STRA</name>
<comment type="caution">
    <text evidence="1">The sequence shown here is derived from an EMBL/GenBank/DDBJ whole genome shotgun (WGS) entry which is preliminary data.</text>
</comment>
<proteinExistence type="predicted"/>